<sequence length="103" mass="12257">MKKDFQKWHTLKQNIHNEKERRFYHEREIWWCSLGENVGFEQDGKGFDFARPVLIIKGFNKEVFLSVPLTTKNKKGKYYADINLGDKVARKIILSQIRLVDSK</sequence>
<dbReference type="STRING" id="1802315.A3F51_01565"/>
<evidence type="ECO:0000313" key="1">
    <source>
        <dbReference type="EMBL" id="OHA29283.1"/>
    </source>
</evidence>
<evidence type="ECO:0000313" key="2">
    <source>
        <dbReference type="Proteomes" id="UP000178089"/>
    </source>
</evidence>
<dbReference type="Proteomes" id="UP000178089">
    <property type="component" value="Unassembled WGS sequence"/>
</dbReference>
<dbReference type="AlphaFoldDB" id="A0A1G2MZP5"/>
<accession>A0A1G2MZP5</accession>
<dbReference type="GO" id="GO:0003677">
    <property type="term" value="F:DNA binding"/>
    <property type="evidence" value="ECO:0007669"/>
    <property type="project" value="InterPro"/>
</dbReference>
<protein>
    <recommendedName>
        <fullName evidence="3">Toxin-antitoxin system protein</fullName>
    </recommendedName>
</protein>
<evidence type="ECO:0008006" key="3">
    <source>
        <dbReference type="Google" id="ProtNLM"/>
    </source>
</evidence>
<dbReference type="SUPFAM" id="SSF50118">
    <property type="entry name" value="Cell growth inhibitor/plasmid maintenance toxic component"/>
    <property type="match status" value="1"/>
</dbReference>
<name>A0A1G2MZP5_9BACT</name>
<dbReference type="InterPro" id="IPR003477">
    <property type="entry name" value="PemK-like"/>
</dbReference>
<dbReference type="Pfam" id="PF02452">
    <property type="entry name" value="PemK_toxin"/>
    <property type="match status" value="1"/>
</dbReference>
<gene>
    <name evidence="1" type="ORF">A3F51_01565</name>
</gene>
<dbReference type="InterPro" id="IPR011067">
    <property type="entry name" value="Plasmid_toxin/cell-grow_inhib"/>
</dbReference>
<dbReference type="Gene3D" id="2.30.30.110">
    <property type="match status" value="1"/>
</dbReference>
<organism evidence="1 2">
    <name type="scientific">Candidatus Taylorbacteria bacterium RIFCSPHIGHO2_12_FULL_45_16</name>
    <dbReference type="NCBI Taxonomy" id="1802315"/>
    <lineage>
        <taxon>Bacteria</taxon>
        <taxon>Candidatus Tayloriibacteriota</taxon>
    </lineage>
</organism>
<reference evidence="1 2" key="1">
    <citation type="journal article" date="2016" name="Nat. Commun.">
        <title>Thousands of microbial genomes shed light on interconnected biogeochemical processes in an aquifer system.</title>
        <authorList>
            <person name="Anantharaman K."/>
            <person name="Brown C.T."/>
            <person name="Hug L.A."/>
            <person name="Sharon I."/>
            <person name="Castelle C.J."/>
            <person name="Probst A.J."/>
            <person name="Thomas B.C."/>
            <person name="Singh A."/>
            <person name="Wilkins M.J."/>
            <person name="Karaoz U."/>
            <person name="Brodie E.L."/>
            <person name="Williams K.H."/>
            <person name="Hubbard S.S."/>
            <person name="Banfield J.F."/>
        </authorList>
    </citation>
    <scope>NUCLEOTIDE SEQUENCE [LARGE SCALE GENOMIC DNA]</scope>
</reference>
<proteinExistence type="predicted"/>
<dbReference type="EMBL" id="MHRT01000005">
    <property type="protein sequence ID" value="OHA29283.1"/>
    <property type="molecule type" value="Genomic_DNA"/>
</dbReference>
<comment type="caution">
    <text evidence="1">The sequence shown here is derived from an EMBL/GenBank/DDBJ whole genome shotgun (WGS) entry which is preliminary data.</text>
</comment>